<protein>
    <submittedName>
        <fullName evidence="4">Glucose/arabinose dehydrogenase</fullName>
    </submittedName>
</protein>
<dbReference type="PANTHER" id="PTHR19328">
    <property type="entry name" value="HEDGEHOG-INTERACTING PROTEIN"/>
    <property type="match status" value="1"/>
</dbReference>
<evidence type="ECO:0000313" key="4">
    <source>
        <dbReference type="EMBL" id="MBB5755143.1"/>
    </source>
</evidence>
<dbReference type="Pfam" id="PF07995">
    <property type="entry name" value="GSDH"/>
    <property type="match status" value="1"/>
</dbReference>
<evidence type="ECO:0000259" key="3">
    <source>
        <dbReference type="Pfam" id="PF07995"/>
    </source>
</evidence>
<dbReference type="Gene3D" id="2.120.10.30">
    <property type="entry name" value="TolB, C-terminal domain"/>
    <property type="match status" value="1"/>
</dbReference>
<sequence>MAEFRFRRIALLAAGAVLLVGLAGCSDEGTDFDITQQIGPDPVLPEPHQPILADMKVAEVIGWQEGETPAVPEGLAVTAYARDLANPRALHTLPNGDVLVVQSRGPEGEPVSRPKDVIRGWIMAISHGSGAGPSKESNLVTLLRDTNRDGRVDARYDLLEGLASPFGLAFADDTLYVATTEAILVYPYRLGETAITAAPRVLTPLPGGPINHHWTKDLALGPDGRFLYVSVGSNSNAMENGLEAEKGRAAIWEVDRQTGASRVFASGLRNPNGLTFHPDTGVLWAVINERDELGPDLVPDYMTSVKDGAFYGWPWSYYGQHVDPRVRPQRPDLVERAIPPDYALSSHVAPLGMTFTMGSALPEAYRNGAFVGEHGSWNRTFFNGYKVVYVPFENGMPSGKAQDVVTGFLDGERARGRPVGVGIDGTGALLVADDAGNTVWRVAAADGSVTPEPLGTDMSVASPGSDTAPAATAPAAETPGAASGGPSPEQGGVAPPEGGPAAPSTAPGTVAPDTAAPAPVPPATGAPAAPEAPPADEGAAAPSPSPDEQLTGQEPAAPAGSAATPTPSQTEIAPATVPPAPATTP</sequence>
<feature type="compositionally biased region" description="Low complexity" evidence="1">
    <location>
        <begin position="461"/>
        <end position="517"/>
    </location>
</feature>
<feature type="chain" id="PRO_5030728515" evidence="2">
    <location>
        <begin position="26"/>
        <end position="585"/>
    </location>
</feature>
<evidence type="ECO:0000256" key="1">
    <source>
        <dbReference type="SAM" id="MobiDB-lite"/>
    </source>
</evidence>
<dbReference type="EMBL" id="JACHOO010000014">
    <property type="protein sequence ID" value="MBB5755143.1"/>
    <property type="molecule type" value="Genomic_DNA"/>
</dbReference>
<feature type="region of interest" description="Disordered" evidence="1">
    <location>
        <begin position="448"/>
        <end position="585"/>
    </location>
</feature>
<dbReference type="InterPro" id="IPR012938">
    <property type="entry name" value="Glc/Sorbosone_DH"/>
</dbReference>
<feature type="signal peptide" evidence="2">
    <location>
        <begin position="1"/>
        <end position="25"/>
    </location>
</feature>
<organism evidence="4 5">
    <name type="scientific">Prosthecomicrobium pneumaticum</name>
    <dbReference type="NCBI Taxonomy" id="81895"/>
    <lineage>
        <taxon>Bacteria</taxon>
        <taxon>Pseudomonadati</taxon>
        <taxon>Pseudomonadota</taxon>
        <taxon>Alphaproteobacteria</taxon>
        <taxon>Hyphomicrobiales</taxon>
        <taxon>Kaistiaceae</taxon>
        <taxon>Prosthecomicrobium</taxon>
    </lineage>
</organism>
<comment type="caution">
    <text evidence="4">The sequence shown here is derived from an EMBL/GenBank/DDBJ whole genome shotgun (WGS) entry which is preliminary data.</text>
</comment>
<reference evidence="4 5" key="1">
    <citation type="submission" date="2020-08" db="EMBL/GenBank/DDBJ databases">
        <title>Genomic Encyclopedia of Type Strains, Phase IV (KMG-IV): sequencing the most valuable type-strain genomes for metagenomic binning, comparative biology and taxonomic classification.</title>
        <authorList>
            <person name="Goeker M."/>
        </authorList>
    </citation>
    <scope>NUCLEOTIDE SEQUENCE [LARGE SCALE GENOMIC DNA]</scope>
    <source>
        <strain evidence="4 5">DSM 16268</strain>
    </source>
</reference>
<keyword evidence="5" id="KW-1185">Reference proteome</keyword>
<dbReference type="InterPro" id="IPR011042">
    <property type="entry name" value="6-blade_b-propeller_TolB-like"/>
</dbReference>
<accession>A0A7W9FQR2</accession>
<evidence type="ECO:0000313" key="5">
    <source>
        <dbReference type="Proteomes" id="UP000523821"/>
    </source>
</evidence>
<gene>
    <name evidence="4" type="ORF">GGQ63_004244</name>
</gene>
<dbReference type="Proteomes" id="UP000523821">
    <property type="component" value="Unassembled WGS sequence"/>
</dbReference>
<feature type="compositionally biased region" description="Low complexity" evidence="1">
    <location>
        <begin position="555"/>
        <end position="568"/>
    </location>
</feature>
<feature type="compositionally biased region" description="Pro residues" evidence="1">
    <location>
        <begin position="576"/>
        <end position="585"/>
    </location>
</feature>
<feature type="compositionally biased region" description="Low complexity" evidence="1">
    <location>
        <begin position="525"/>
        <end position="548"/>
    </location>
</feature>
<keyword evidence="2" id="KW-0732">Signal</keyword>
<dbReference type="AlphaFoldDB" id="A0A7W9FQR2"/>
<dbReference type="RefSeq" id="WP_183858575.1">
    <property type="nucleotide sequence ID" value="NZ_JACHOO010000014.1"/>
</dbReference>
<dbReference type="SUPFAM" id="SSF50952">
    <property type="entry name" value="Soluble quinoprotein glucose dehydrogenase"/>
    <property type="match status" value="1"/>
</dbReference>
<dbReference type="InterPro" id="IPR011041">
    <property type="entry name" value="Quinoprot_gluc/sorb_DH_b-prop"/>
</dbReference>
<feature type="domain" description="Glucose/Sorbosone dehydrogenase" evidence="3">
    <location>
        <begin position="192"/>
        <end position="373"/>
    </location>
</feature>
<evidence type="ECO:0000256" key="2">
    <source>
        <dbReference type="SAM" id="SignalP"/>
    </source>
</evidence>
<dbReference type="PANTHER" id="PTHR19328:SF55">
    <property type="entry name" value="BLR6566 PROTEIN"/>
    <property type="match status" value="1"/>
</dbReference>
<proteinExistence type="predicted"/>
<dbReference type="PROSITE" id="PS51257">
    <property type="entry name" value="PROKAR_LIPOPROTEIN"/>
    <property type="match status" value="1"/>
</dbReference>
<name>A0A7W9FQR2_9HYPH</name>